<keyword evidence="1" id="KW-0472">Membrane</keyword>
<keyword evidence="3" id="KW-1185">Reference proteome</keyword>
<organism evidence="2 3">
    <name type="scientific">Urocitellus parryii</name>
    <name type="common">Arctic ground squirrel</name>
    <name type="synonym">Spermophilus parryii</name>
    <dbReference type="NCBI Taxonomy" id="9999"/>
    <lineage>
        <taxon>Eukaryota</taxon>
        <taxon>Metazoa</taxon>
        <taxon>Chordata</taxon>
        <taxon>Craniata</taxon>
        <taxon>Vertebrata</taxon>
        <taxon>Euteleostomi</taxon>
        <taxon>Mammalia</taxon>
        <taxon>Eutheria</taxon>
        <taxon>Euarchontoglires</taxon>
        <taxon>Glires</taxon>
        <taxon>Rodentia</taxon>
        <taxon>Sciuromorpha</taxon>
        <taxon>Sciuridae</taxon>
        <taxon>Xerinae</taxon>
        <taxon>Marmotini</taxon>
        <taxon>Urocitellus</taxon>
    </lineage>
</organism>
<protein>
    <submittedName>
        <fullName evidence="2">Uncharacterized protein</fullName>
    </submittedName>
</protein>
<keyword evidence="1" id="KW-1133">Transmembrane helix</keyword>
<feature type="transmembrane region" description="Helical" evidence="1">
    <location>
        <begin position="33"/>
        <end position="50"/>
    </location>
</feature>
<dbReference type="Ensembl" id="ENSUPAT00010018561.1">
    <property type="protein sequence ID" value="ENSUPAP00010016274.1"/>
    <property type="gene ID" value="ENSUPAG00010012990.1"/>
</dbReference>
<keyword evidence="1" id="KW-0812">Transmembrane</keyword>
<dbReference type="AlphaFoldDB" id="A0A8D2KII2"/>
<evidence type="ECO:0000256" key="1">
    <source>
        <dbReference type="SAM" id="Phobius"/>
    </source>
</evidence>
<proteinExistence type="predicted"/>
<accession>A0A8D2KII2</accession>
<evidence type="ECO:0000313" key="3">
    <source>
        <dbReference type="Proteomes" id="UP000694417"/>
    </source>
</evidence>
<reference evidence="2" key="2">
    <citation type="submission" date="2025-09" db="UniProtKB">
        <authorList>
            <consortium name="Ensembl"/>
        </authorList>
    </citation>
    <scope>IDENTIFICATION</scope>
</reference>
<sequence length="58" mass="6841">MNQEKLSKLQAQVHIDFLIFGEKHHFLCHPGEYVFIYSISALTYIFMCLYSKGRKGMK</sequence>
<name>A0A8D2KII2_UROPR</name>
<reference evidence="2" key="1">
    <citation type="submission" date="2025-08" db="UniProtKB">
        <authorList>
            <consortium name="Ensembl"/>
        </authorList>
    </citation>
    <scope>IDENTIFICATION</scope>
</reference>
<evidence type="ECO:0000313" key="2">
    <source>
        <dbReference type="Ensembl" id="ENSUPAP00010016274.1"/>
    </source>
</evidence>
<dbReference type="Proteomes" id="UP000694417">
    <property type="component" value="Unplaced"/>
</dbReference>